<dbReference type="Pfam" id="PF12833">
    <property type="entry name" value="HTH_18"/>
    <property type="match status" value="1"/>
</dbReference>
<dbReference type="InterPro" id="IPR020449">
    <property type="entry name" value="Tscrpt_reg_AraC-type_HTH"/>
</dbReference>
<dbReference type="GO" id="GO:0043565">
    <property type="term" value="F:sequence-specific DNA binding"/>
    <property type="evidence" value="ECO:0007669"/>
    <property type="project" value="InterPro"/>
</dbReference>
<dbReference type="EMBL" id="CP040396">
    <property type="protein sequence ID" value="QCT01287.1"/>
    <property type="molecule type" value="Genomic_DNA"/>
</dbReference>
<accession>A0A4P8XFR5</accession>
<dbReference type="SUPFAM" id="SSF46689">
    <property type="entry name" value="Homeodomain-like"/>
    <property type="match status" value="1"/>
</dbReference>
<sequence length="65" mass="7620">MSPHQYLLHMRIQHACELLRQSDWTQEEIAAYCGFSSVHHFSKMFKSRMGLSPGKYRRQGSSPHL</sequence>
<dbReference type="AlphaFoldDB" id="A0A4P8XFR5"/>
<evidence type="ECO:0000256" key="1">
    <source>
        <dbReference type="ARBA" id="ARBA00023015"/>
    </source>
</evidence>
<dbReference type="InterPro" id="IPR018060">
    <property type="entry name" value="HTH_AraC"/>
</dbReference>
<dbReference type="GO" id="GO:0003700">
    <property type="term" value="F:DNA-binding transcription factor activity"/>
    <property type="evidence" value="ECO:0007669"/>
    <property type="project" value="InterPro"/>
</dbReference>
<dbReference type="SMART" id="SM00342">
    <property type="entry name" value="HTH_ARAC"/>
    <property type="match status" value="1"/>
</dbReference>
<dbReference type="PROSITE" id="PS01124">
    <property type="entry name" value="HTH_ARAC_FAMILY_2"/>
    <property type="match status" value="1"/>
</dbReference>
<reference evidence="5 6" key="1">
    <citation type="submission" date="2019-05" db="EMBL/GenBank/DDBJ databases">
        <authorList>
            <person name="Chen C."/>
        </authorList>
    </citation>
    <scope>NUCLEOTIDE SEQUENCE [LARGE SCALE GENOMIC DNA]</scope>
    <source>
        <strain evidence="5 6">HB172198</strain>
    </source>
</reference>
<gene>
    <name evidence="5" type="ORF">E6C60_0564</name>
</gene>
<keyword evidence="6" id="KW-1185">Reference proteome</keyword>
<protein>
    <submittedName>
        <fullName evidence="5">AraC family transcriptional regulator</fullName>
    </submittedName>
</protein>
<keyword evidence="1" id="KW-0805">Transcription regulation</keyword>
<name>A0A4P8XFR5_9BACL</name>
<dbReference type="PANTHER" id="PTHR43280">
    <property type="entry name" value="ARAC-FAMILY TRANSCRIPTIONAL REGULATOR"/>
    <property type="match status" value="1"/>
</dbReference>
<proteinExistence type="predicted"/>
<evidence type="ECO:0000256" key="3">
    <source>
        <dbReference type="ARBA" id="ARBA00023163"/>
    </source>
</evidence>
<dbReference type="OrthoDB" id="4480133at2"/>
<feature type="domain" description="HTH araC/xylS-type" evidence="4">
    <location>
        <begin position="1"/>
        <end position="59"/>
    </location>
</feature>
<keyword evidence="3" id="KW-0804">Transcription</keyword>
<dbReference type="InterPro" id="IPR009057">
    <property type="entry name" value="Homeodomain-like_sf"/>
</dbReference>
<organism evidence="5 6">
    <name type="scientific">Paenibacillus algicola</name>
    <dbReference type="NCBI Taxonomy" id="2565926"/>
    <lineage>
        <taxon>Bacteria</taxon>
        <taxon>Bacillati</taxon>
        <taxon>Bacillota</taxon>
        <taxon>Bacilli</taxon>
        <taxon>Bacillales</taxon>
        <taxon>Paenibacillaceae</taxon>
        <taxon>Paenibacillus</taxon>
    </lineage>
</organism>
<dbReference type="Gene3D" id="1.10.10.60">
    <property type="entry name" value="Homeodomain-like"/>
    <property type="match status" value="1"/>
</dbReference>
<evidence type="ECO:0000259" key="4">
    <source>
        <dbReference type="PROSITE" id="PS01124"/>
    </source>
</evidence>
<evidence type="ECO:0000313" key="5">
    <source>
        <dbReference type="EMBL" id="QCT01287.1"/>
    </source>
</evidence>
<evidence type="ECO:0000256" key="2">
    <source>
        <dbReference type="ARBA" id="ARBA00023125"/>
    </source>
</evidence>
<dbReference type="Proteomes" id="UP000300879">
    <property type="component" value="Chromosome"/>
</dbReference>
<dbReference type="KEGG" id="palo:E6C60_0564"/>
<keyword evidence="2" id="KW-0238">DNA-binding</keyword>
<dbReference type="PANTHER" id="PTHR43280:SF2">
    <property type="entry name" value="HTH-TYPE TRANSCRIPTIONAL REGULATOR EXSA"/>
    <property type="match status" value="1"/>
</dbReference>
<dbReference type="PRINTS" id="PR00032">
    <property type="entry name" value="HTHARAC"/>
</dbReference>
<evidence type="ECO:0000313" key="6">
    <source>
        <dbReference type="Proteomes" id="UP000300879"/>
    </source>
</evidence>